<evidence type="ECO:0000256" key="5">
    <source>
        <dbReference type="ARBA" id="ARBA00022932"/>
    </source>
</evidence>
<dbReference type="NCBIfam" id="TIGR01128">
    <property type="entry name" value="holA"/>
    <property type="match status" value="1"/>
</dbReference>
<dbReference type="EC" id="2.7.7.7" evidence="1"/>
<dbReference type="PANTHER" id="PTHR34388:SF1">
    <property type="entry name" value="DNA POLYMERASE III SUBUNIT DELTA"/>
    <property type="match status" value="1"/>
</dbReference>
<evidence type="ECO:0000256" key="2">
    <source>
        <dbReference type="ARBA" id="ARBA00022679"/>
    </source>
</evidence>
<keyword evidence="5" id="KW-0239">DNA-directed DNA polymerase</keyword>
<reference evidence="8 9" key="1">
    <citation type="submission" date="2018-05" db="EMBL/GenBank/DDBJ databases">
        <title>Genome of Sphingosinicella humi QZX222.</title>
        <authorList>
            <person name="Qiao Z."/>
            <person name="Wang G."/>
        </authorList>
    </citation>
    <scope>NUCLEOTIDE SEQUENCE [LARGE SCALE GENOMIC DNA]</scope>
    <source>
        <strain evidence="8 9">QZX222</strain>
    </source>
</reference>
<dbReference type="InterPro" id="IPR008921">
    <property type="entry name" value="DNA_pol3_clamp-load_cplx_C"/>
</dbReference>
<gene>
    <name evidence="8" type="primary">holA</name>
    <name evidence="8" type="ORF">DF286_06140</name>
</gene>
<dbReference type="GO" id="GO:0003887">
    <property type="term" value="F:DNA-directed DNA polymerase activity"/>
    <property type="evidence" value="ECO:0007669"/>
    <property type="project" value="UniProtKB-KW"/>
</dbReference>
<dbReference type="InterPro" id="IPR005790">
    <property type="entry name" value="DNA_polIII_delta"/>
</dbReference>
<evidence type="ECO:0000313" key="8">
    <source>
        <dbReference type="EMBL" id="PWG02490.1"/>
    </source>
</evidence>
<keyword evidence="4" id="KW-0235">DNA replication</keyword>
<evidence type="ECO:0000313" key="9">
    <source>
        <dbReference type="Proteomes" id="UP000245916"/>
    </source>
</evidence>
<dbReference type="EMBL" id="QFFF01000001">
    <property type="protein sequence ID" value="PWG02490.1"/>
    <property type="molecule type" value="Genomic_DNA"/>
</dbReference>
<keyword evidence="2" id="KW-0808">Transferase</keyword>
<dbReference type="PANTHER" id="PTHR34388">
    <property type="entry name" value="DNA POLYMERASE III SUBUNIT DELTA"/>
    <property type="match status" value="1"/>
</dbReference>
<dbReference type="GO" id="GO:0009360">
    <property type="term" value="C:DNA polymerase III complex"/>
    <property type="evidence" value="ECO:0007669"/>
    <property type="project" value="TreeGrafter"/>
</dbReference>
<evidence type="ECO:0000256" key="7">
    <source>
        <dbReference type="ARBA" id="ARBA00049244"/>
    </source>
</evidence>
<dbReference type="Gene3D" id="1.20.272.10">
    <property type="match status" value="1"/>
</dbReference>
<evidence type="ECO:0000256" key="6">
    <source>
        <dbReference type="ARBA" id="ARBA00034754"/>
    </source>
</evidence>
<comment type="caution">
    <text evidence="8">The sequence shown here is derived from an EMBL/GenBank/DDBJ whole genome shotgun (WGS) entry which is preliminary data.</text>
</comment>
<dbReference type="Proteomes" id="UP000245916">
    <property type="component" value="Unassembled WGS sequence"/>
</dbReference>
<comment type="similarity">
    <text evidence="6">Belongs to the DNA polymerase HolA subunit family.</text>
</comment>
<proteinExistence type="inferred from homology"/>
<dbReference type="SUPFAM" id="SSF52540">
    <property type="entry name" value="P-loop containing nucleoside triphosphate hydrolases"/>
    <property type="match status" value="1"/>
</dbReference>
<dbReference type="SUPFAM" id="SSF48019">
    <property type="entry name" value="post-AAA+ oligomerization domain-like"/>
    <property type="match status" value="1"/>
</dbReference>
<name>A0A2U2J2C0_9SPHN</name>
<evidence type="ECO:0000256" key="3">
    <source>
        <dbReference type="ARBA" id="ARBA00022695"/>
    </source>
</evidence>
<evidence type="ECO:0000256" key="4">
    <source>
        <dbReference type="ARBA" id="ARBA00022705"/>
    </source>
</evidence>
<evidence type="ECO:0000256" key="1">
    <source>
        <dbReference type="ARBA" id="ARBA00012417"/>
    </source>
</evidence>
<comment type="catalytic activity">
    <reaction evidence="7">
        <text>DNA(n) + a 2'-deoxyribonucleoside 5'-triphosphate = DNA(n+1) + diphosphate</text>
        <dbReference type="Rhea" id="RHEA:22508"/>
        <dbReference type="Rhea" id="RHEA-COMP:17339"/>
        <dbReference type="Rhea" id="RHEA-COMP:17340"/>
        <dbReference type="ChEBI" id="CHEBI:33019"/>
        <dbReference type="ChEBI" id="CHEBI:61560"/>
        <dbReference type="ChEBI" id="CHEBI:173112"/>
        <dbReference type="EC" id="2.7.7.7"/>
    </reaction>
</comment>
<protein>
    <recommendedName>
        <fullName evidence="1">DNA-directed DNA polymerase</fullName>
        <ecNumber evidence="1">2.7.7.7</ecNumber>
    </recommendedName>
</protein>
<organism evidence="8 9">
    <name type="scientific">Allosphingosinicella humi</name>
    <dbReference type="NCBI Taxonomy" id="2068657"/>
    <lineage>
        <taxon>Bacteria</taxon>
        <taxon>Pseudomonadati</taxon>
        <taxon>Pseudomonadota</taxon>
        <taxon>Alphaproteobacteria</taxon>
        <taxon>Sphingomonadales</taxon>
        <taxon>Sphingomonadaceae</taxon>
        <taxon>Allosphingosinicella</taxon>
    </lineage>
</organism>
<accession>A0A2U2J2C0</accession>
<keyword evidence="9" id="KW-1185">Reference proteome</keyword>
<dbReference type="RefSeq" id="WP_109270629.1">
    <property type="nucleotide sequence ID" value="NZ_QFFF01000001.1"/>
</dbReference>
<dbReference type="Gene3D" id="3.40.50.300">
    <property type="entry name" value="P-loop containing nucleotide triphosphate hydrolases"/>
    <property type="match status" value="1"/>
</dbReference>
<dbReference type="GO" id="GO:0003677">
    <property type="term" value="F:DNA binding"/>
    <property type="evidence" value="ECO:0007669"/>
    <property type="project" value="InterPro"/>
</dbReference>
<dbReference type="InterPro" id="IPR027417">
    <property type="entry name" value="P-loop_NTPase"/>
</dbReference>
<dbReference type="OrthoDB" id="9804983at2"/>
<dbReference type="Gene3D" id="1.10.8.60">
    <property type="match status" value="1"/>
</dbReference>
<sequence>MKANKAEIERALKAPTAETRLFLLHGPDEAGSRALAKRLAAAMGEEAERIDLSGAELKADPARLADEAAAISLFGGARYIVVEATGDEVLAAVEALIEAPTAGNPVVIVAGALKPSSKLLKLALAQRSALAFASYAPEGRDADRLVIEMGREQGLTARPDVARRIAEGTGGNRALIAQELAKFALYLDAAPERPQPLDHDAIDAVGAAGEGGDLSRLVDSVSGGDAATLQAELLRLKSEGVEGISLIRAVLRRMTLLARLRAEVERGNSVAAVMGSQGKAIFWKERDAVAAQLSRWRSDLIAKGMTRLLDAERQVKASGGLGPIAADEELFAICRQAARLR</sequence>
<dbReference type="AlphaFoldDB" id="A0A2U2J2C0"/>
<keyword evidence="3" id="KW-0548">Nucleotidyltransferase</keyword>
<dbReference type="GO" id="GO:0006261">
    <property type="term" value="P:DNA-templated DNA replication"/>
    <property type="evidence" value="ECO:0007669"/>
    <property type="project" value="TreeGrafter"/>
</dbReference>